<dbReference type="InterPro" id="IPR023795">
    <property type="entry name" value="Serpin_CS"/>
</dbReference>
<name>A0A170YG86_TRIIF</name>
<evidence type="ECO:0000313" key="6">
    <source>
        <dbReference type="EMBL" id="JAR99886.1"/>
    </source>
</evidence>
<evidence type="ECO:0000256" key="2">
    <source>
        <dbReference type="ARBA" id="ARBA00022690"/>
    </source>
</evidence>
<dbReference type="PROSITE" id="PS00284">
    <property type="entry name" value="SERPIN"/>
    <property type="match status" value="1"/>
</dbReference>
<accession>A0A170YG86</accession>
<organism evidence="6">
    <name type="scientific">Triatoma infestans</name>
    <name type="common">Assassin bug</name>
    <dbReference type="NCBI Taxonomy" id="30076"/>
    <lineage>
        <taxon>Eukaryota</taxon>
        <taxon>Metazoa</taxon>
        <taxon>Ecdysozoa</taxon>
        <taxon>Arthropoda</taxon>
        <taxon>Hexapoda</taxon>
        <taxon>Insecta</taxon>
        <taxon>Pterygota</taxon>
        <taxon>Neoptera</taxon>
        <taxon>Paraneoptera</taxon>
        <taxon>Hemiptera</taxon>
        <taxon>Heteroptera</taxon>
        <taxon>Panheteroptera</taxon>
        <taxon>Cimicomorpha</taxon>
        <taxon>Reduviidae</taxon>
        <taxon>Triatominae</taxon>
        <taxon>Triatoma</taxon>
    </lineage>
</organism>
<dbReference type="GO" id="GO:0004867">
    <property type="term" value="F:serine-type endopeptidase inhibitor activity"/>
    <property type="evidence" value="ECO:0007669"/>
    <property type="project" value="UniProtKB-KW"/>
</dbReference>
<comment type="similarity">
    <text evidence="1 4">Belongs to the serpin family.</text>
</comment>
<dbReference type="PANTHER" id="PTHR11461">
    <property type="entry name" value="SERINE PROTEASE INHIBITOR, SERPIN"/>
    <property type="match status" value="1"/>
</dbReference>
<dbReference type="SMART" id="SM00093">
    <property type="entry name" value="SERPIN"/>
    <property type="match status" value="1"/>
</dbReference>
<evidence type="ECO:0000256" key="1">
    <source>
        <dbReference type="ARBA" id="ARBA00009500"/>
    </source>
</evidence>
<dbReference type="InterPro" id="IPR023796">
    <property type="entry name" value="Serpin_dom"/>
</dbReference>
<dbReference type="AlphaFoldDB" id="A0A170YG86"/>
<evidence type="ECO:0000256" key="4">
    <source>
        <dbReference type="RuleBase" id="RU000411"/>
    </source>
</evidence>
<proteinExistence type="inferred from homology"/>
<feature type="domain" description="Serpin" evidence="5">
    <location>
        <begin position="46"/>
        <end position="401"/>
    </location>
</feature>
<dbReference type="EMBL" id="GEMB01003328">
    <property type="protein sequence ID" value="JAR99886.1"/>
    <property type="molecule type" value="Transcribed_RNA"/>
</dbReference>
<dbReference type="Gene3D" id="3.30.497.10">
    <property type="entry name" value="Antithrombin, subunit I, domain 2"/>
    <property type="match status" value="1"/>
</dbReference>
<reference evidence="6" key="1">
    <citation type="submission" date="2016-04" db="EMBL/GenBank/DDBJ databases">
        <authorList>
            <person name="Calderon-Fernandez G.M.Sr."/>
        </authorList>
    </citation>
    <scope>NUCLEOTIDE SEQUENCE</scope>
    <source>
        <strain evidence="6">Int1</strain>
        <tissue evidence="6">Integument</tissue>
    </source>
</reference>
<dbReference type="InterPro" id="IPR000215">
    <property type="entry name" value="Serpin_fam"/>
</dbReference>
<dbReference type="InterPro" id="IPR036186">
    <property type="entry name" value="Serpin_sf"/>
</dbReference>
<evidence type="ECO:0000259" key="5">
    <source>
        <dbReference type="SMART" id="SM00093"/>
    </source>
</evidence>
<evidence type="ECO:0000256" key="3">
    <source>
        <dbReference type="ARBA" id="ARBA00022900"/>
    </source>
</evidence>
<reference evidence="6" key="2">
    <citation type="journal article" date="2017" name="J. Med. Entomol.">
        <title>Transcriptome Analysis of the Triatoma infestans (Hemiptera: Reduviidae) Integument.</title>
        <authorList>
            <person name="Calderon-Fernandez G.M."/>
            <person name="Moriconi D.E."/>
            <person name="Dulbecco A.B."/>
            <person name="Juarez M.P."/>
        </authorList>
    </citation>
    <scope>NUCLEOTIDE SEQUENCE</scope>
    <source>
        <strain evidence="6">Int1</strain>
        <tissue evidence="6">Integument</tissue>
    </source>
</reference>
<keyword evidence="2" id="KW-0646">Protease inhibitor</keyword>
<dbReference type="Pfam" id="PF00079">
    <property type="entry name" value="Serpin"/>
    <property type="match status" value="1"/>
</dbReference>
<dbReference type="Gene3D" id="2.30.39.10">
    <property type="entry name" value="Alpha-1-antitrypsin, domain 1"/>
    <property type="match status" value="1"/>
</dbReference>
<protein>
    <submittedName>
        <fullName evidence="6">Serpin b4-like protein isoform x8</fullName>
    </submittedName>
</protein>
<dbReference type="GO" id="GO:0005615">
    <property type="term" value="C:extracellular space"/>
    <property type="evidence" value="ECO:0007669"/>
    <property type="project" value="InterPro"/>
</dbReference>
<dbReference type="PANTHER" id="PTHR11461:SF211">
    <property type="entry name" value="GH10112P-RELATED"/>
    <property type="match status" value="1"/>
</dbReference>
<sequence>MFYRMALLTLGALPVVGILLIFTMPATTYDVKELEALTEGSNKFAIELYQALKKPNENLIVSPISVQLVLALTYTGAKGNTAAEIAKVLHLPENLEDVLKGHKLLLEQLQDPVLNLATKMFIEKTFDIKPEFQEGASKYFLSGVDSCNFVGDSENCRKGINKWVEEKTNNKISNLLADGTIDSLTRMVLVNAIHFKANWASKFNADLTQDADFYITPENKVKVKMMYKKAKFPFKYHSGLKAKIVELAYENKEFKMIVILPDEINGLAEVENKLSTLNLSEILPTLYEVTVNLKLPRFKMEKTMQLEEPLIQLGIKDIFDEGKANLTGIASNEPLYVSKAIQKAFIEVNEEGTEAAAATALVFVNYSAYIPATEDFNADHPFIYVLLKNKTVIFIGSVKTLN</sequence>
<dbReference type="CDD" id="cd19601">
    <property type="entry name" value="serpin42Da-like"/>
    <property type="match status" value="1"/>
</dbReference>
<dbReference type="SUPFAM" id="SSF56574">
    <property type="entry name" value="Serpins"/>
    <property type="match status" value="1"/>
</dbReference>
<dbReference type="InterPro" id="IPR042185">
    <property type="entry name" value="Serpin_sf_2"/>
</dbReference>
<dbReference type="InterPro" id="IPR042178">
    <property type="entry name" value="Serpin_sf_1"/>
</dbReference>
<keyword evidence="3" id="KW-0722">Serine protease inhibitor</keyword>